<dbReference type="CDD" id="cd09618">
    <property type="entry name" value="CBM9_like_2"/>
    <property type="match status" value="1"/>
</dbReference>
<feature type="signal peptide" evidence="1">
    <location>
        <begin position="1"/>
        <end position="20"/>
    </location>
</feature>
<evidence type="ECO:0000259" key="3">
    <source>
        <dbReference type="Pfam" id="PF19313"/>
    </source>
</evidence>
<proteinExistence type="predicted"/>
<dbReference type="Pfam" id="PF19313">
    <property type="entry name" value="DUF5916"/>
    <property type="match status" value="1"/>
</dbReference>
<dbReference type="Proteomes" id="UP000732105">
    <property type="component" value="Unassembled WGS sequence"/>
</dbReference>
<name>A0ABX1WRD8_9BACT</name>
<comment type="caution">
    <text evidence="4">The sequence shown here is derived from an EMBL/GenBank/DDBJ whole genome shotgun (WGS) entry which is preliminary data.</text>
</comment>
<organism evidence="4 5">
    <name type="scientific">Marinifilum caeruleilacunae</name>
    <dbReference type="NCBI Taxonomy" id="2499076"/>
    <lineage>
        <taxon>Bacteria</taxon>
        <taxon>Pseudomonadati</taxon>
        <taxon>Bacteroidota</taxon>
        <taxon>Bacteroidia</taxon>
        <taxon>Marinilabiliales</taxon>
        <taxon>Marinifilaceae</taxon>
    </lineage>
</organism>
<dbReference type="RefSeq" id="WP_171593804.1">
    <property type="nucleotide sequence ID" value="NZ_RZNH01000002.1"/>
</dbReference>
<evidence type="ECO:0000259" key="2">
    <source>
        <dbReference type="Pfam" id="PF06452"/>
    </source>
</evidence>
<evidence type="ECO:0008006" key="6">
    <source>
        <dbReference type="Google" id="ProtNLM"/>
    </source>
</evidence>
<gene>
    <name evidence="4" type="ORF">ELS83_01805</name>
</gene>
<dbReference type="InterPro" id="IPR045670">
    <property type="entry name" value="DUF5916"/>
</dbReference>
<dbReference type="SUPFAM" id="SSF49344">
    <property type="entry name" value="CBD9-like"/>
    <property type="match status" value="1"/>
</dbReference>
<reference evidence="4 5" key="1">
    <citation type="submission" date="2018-12" db="EMBL/GenBank/DDBJ databases">
        <title>Marinifilum JC070 sp. nov., a marine bacterium isolated from Yongle Blue Hole in the South China Sea.</title>
        <authorList>
            <person name="Fu T."/>
        </authorList>
    </citation>
    <scope>NUCLEOTIDE SEQUENCE [LARGE SCALE GENOMIC DNA]</scope>
    <source>
        <strain evidence="4 5">JC070</strain>
    </source>
</reference>
<feature type="domain" description="Carbohydrate-binding" evidence="2">
    <location>
        <begin position="38"/>
        <end position="182"/>
    </location>
</feature>
<dbReference type="Gene3D" id="2.60.40.1190">
    <property type="match status" value="1"/>
</dbReference>
<dbReference type="InterPro" id="IPR010502">
    <property type="entry name" value="Carb-bd_dom_fam9"/>
</dbReference>
<sequence length="807" mass="93792">MKEKTIILLLIFFSFNASLAAQKRKQFHIKRSSIAPKIDAQLSDSTWLQAASIEDFIQQSPFNGDKPSERTIVKMAYDDDALYIGAQLFDSQANQILTEYGIRDAGDQLNADLFSVELNPWNDSRTAVEFMVSASGIQMDSRNTIHAMNKAWDAVWESEVKLYDWGWAVEMKIPYSALRFPKSDIQTWEVNFFRLIKRKNEGITWNFVDKNVYGWLNQAGELHGIKNIEPHTRLSFTPYLSTYLEKESNESFSTALKGGLDVKYGINESFTLDMMLIPDFGQVESDDHLLNLGPFETFYDEKRSFFTEGMELFSKGNIFYSRRLGGTPIRKNEVWNQLSENEIVSDNPNETQLLNATKLSGRTNKGLGIGFINAMNSNEYASIKDTVSGNKRKFLTQGFSNYNMLVLDQSFGNQSFLSFANTNVVSNRSDFKSNVTATEFKFTNKAESYALSGNAAISNVKNFEDKETGYRYYLQFSRIKGKFQFDLIHTITDEKFDPNAMGYLEKNNEFTNLLRFKYNLYQPFGIFNELTNMLQVVQNNLYSPNEFASLELYWNTNAVFKNYSSLTFESSFTPVPKYDFYEPRIEGWKYKEPIDYWFSLTHRTDTRKNLALQTKIAYWRGTTFNKESYWIEFTPQWRLGDKLFLSHEFAFQSNKNSLGFADTNADASEIYFVNRDINTISNTFEGRWIFNRKSSLSLRARHYWSEVEHKESYLLRRNGTMNPDTDYSNQNHINYNAFTVNLAYNWEFAPGSNLSLVWKNNIQASNSRVDQNYFDNLADILESDQFNSISLRLLYYLDFHQLKKKLK</sequence>
<keyword evidence="1" id="KW-0732">Signal</keyword>
<protein>
    <recommendedName>
        <fullName evidence="6">Hydrolase</fullName>
    </recommendedName>
</protein>
<accession>A0ABX1WRD8</accession>
<feature type="domain" description="DUF5916" evidence="3">
    <location>
        <begin position="230"/>
        <end position="805"/>
    </location>
</feature>
<feature type="chain" id="PRO_5046325445" description="Hydrolase" evidence="1">
    <location>
        <begin position="21"/>
        <end position="807"/>
    </location>
</feature>
<dbReference type="Pfam" id="PF06452">
    <property type="entry name" value="CBM9_1"/>
    <property type="match status" value="1"/>
</dbReference>
<evidence type="ECO:0000313" key="5">
    <source>
        <dbReference type="Proteomes" id="UP000732105"/>
    </source>
</evidence>
<keyword evidence="5" id="KW-1185">Reference proteome</keyword>
<dbReference type="EMBL" id="RZNH01000002">
    <property type="protein sequence ID" value="NOU58535.1"/>
    <property type="molecule type" value="Genomic_DNA"/>
</dbReference>
<evidence type="ECO:0000313" key="4">
    <source>
        <dbReference type="EMBL" id="NOU58535.1"/>
    </source>
</evidence>
<evidence type="ECO:0000256" key="1">
    <source>
        <dbReference type="SAM" id="SignalP"/>
    </source>
</evidence>